<evidence type="ECO:0000256" key="1">
    <source>
        <dbReference type="ARBA" id="ARBA00009437"/>
    </source>
</evidence>
<dbReference type="Pfam" id="PF03466">
    <property type="entry name" value="LysR_substrate"/>
    <property type="match status" value="1"/>
</dbReference>
<keyword evidence="2" id="KW-0805">Transcription regulation</keyword>
<gene>
    <name evidence="6" type="ORF">QO010_002065</name>
</gene>
<name>A0ABU0IQP9_9CAUL</name>
<accession>A0ABU0IQP9</accession>
<protein>
    <submittedName>
        <fullName evidence="6">DNA-binding transcriptional LysR family regulator</fullName>
    </submittedName>
</protein>
<dbReference type="EMBL" id="JAUSVS010000003">
    <property type="protein sequence ID" value="MDQ0464284.1"/>
    <property type="molecule type" value="Genomic_DNA"/>
</dbReference>
<dbReference type="InterPro" id="IPR036390">
    <property type="entry name" value="WH_DNA-bd_sf"/>
</dbReference>
<keyword evidence="4" id="KW-0804">Transcription</keyword>
<dbReference type="CDD" id="cd08422">
    <property type="entry name" value="PBP2_CrgA_like"/>
    <property type="match status" value="1"/>
</dbReference>
<dbReference type="PANTHER" id="PTHR30537:SF5">
    <property type="entry name" value="HTH-TYPE TRANSCRIPTIONAL ACTIVATOR TTDR-RELATED"/>
    <property type="match status" value="1"/>
</dbReference>
<keyword evidence="3 6" id="KW-0238">DNA-binding</keyword>
<dbReference type="PROSITE" id="PS50931">
    <property type="entry name" value="HTH_LYSR"/>
    <property type="match status" value="1"/>
</dbReference>
<dbReference type="Pfam" id="PF00126">
    <property type="entry name" value="HTH_1"/>
    <property type="match status" value="1"/>
</dbReference>
<dbReference type="Gene3D" id="1.10.10.10">
    <property type="entry name" value="Winged helix-like DNA-binding domain superfamily/Winged helix DNA-binding domain"/>
    <property type="match status" value="1"/>
</dbReference>
<feature type="domain" description="HTH lysR-type" evidence="5">
    <location>
        <begin position="1"/>
        <end position="53"/>
    </location>
</feature>
<evidence type="ECO:0000313" key="7">
    <source>
        <dbReference type="Proteomes" id="UP001228905"/>
    </source>
</evidence>
<dbReference type="PANTHER" id="PTHR30537">
    <property type="entry name" value="HTH-TYPE TRANSCRIPTIONAL REGULATOR"/>
    <property type="match status" value="1"/>
</dbReference>
<reference evidence="6 7" key="1">
    <citation type="submission" date="2023-07" db="EMBL/GenBank/DDBJ databases">
        <title>Genomic Encyclopedia of Type Strains, Phase IV (KMG-IV): sequencing the most valuable type-strain genomes for metagenomic binning, comparative biology and taxonomic classification.</title>
        <authorList>
            <person name="Goeker M."/>
        </authorList>
    </citation>
    <scope>NUCLEOTIDE SEQUENCE [LARGE SCALE GENOMIC DNA]</scope>
    <source>
        <strain evidence="6 7">DSM 18695</strain>
    </source>
</reference>
<proteinExistence type="inferred from homology"/>
<dbReference type="InterPro" id="IPR005119">
    <property type="entry name" value="LysR_subst-bd"/>
</dbReference>
<sequence>MAIFARVVELRSFAGAAEDLKLSKATVSKAVTRLETRLGARLFNRSSRRLALTDAGRTLAERAAQLLHDAEHLEAEAMEGAAAPRGQVRLAAPMSFGLIELAPLLPDFFAAYPQVSIDLHLSDATVDLIGEGFDLALRIAVLPDSALVARRLCAVERHVVGAPAYLDRHGRPTHPAHLADHACLGYAYLPSPETWRFVNAAGEEAWVRPSGPLRANNADVMLPALLSGLGLALQPDFVVRDALADGRLEVVMPNWRAPPAALHLVMPPGGPRPKRVEVLAEFLAERLSRRR</sequence>
<dbReference type="InterPro" id="IPR036388">
    <property type="entry name" value="WH-like_DNA-bd_sf"/>
</dbReference>
<dbReference type="SUPFAM" id="SSF46785">
    <property type="entry name" value="Winged helix' DNA-binding domain"/>
    <property type="match status" value="1"/>
</dbReference>
<dbReference type="GO" id="GO:0003677">
    <property type="term" value="F:DNA binding"/>
    <property type="evidence" value="ECO:0007669"/>
    <property type="project" value="UniProtKB-KW"/>
</dbReference>
<evidence type="ECO:0000256" key="2">
    <source>
        <dbReference type="ARBA" id="ARBA00023015"/>
    </source>
</evidence>
<comment type="similarity">
    <text evidence="1">Belongs to the LysR transcriptional regulatory family.</text>
</comment>
<dbReference type="Proteomes" id="UP001228905">
    <property type="component" value="Unassembled WGS sequence"/>
</dbReference>
<evidence type="ECO:0000313" key="6">
    <source>
        <dbReference type="EMBL" id="MDQ0464284.1"/>
    </source>
</evidence>
<evidence type="ECO:0000256" key="3">
    <source>
        <dbReference type="ARBA" id="ARBA00023125"/>
    </source>
</evidence>
<dbReference type="InterPro" id="IPR058163">
    <property type="entry name" value="LysR-type_TF_proteobact-type"/>
</dbReference>
<comment type="caution">
    <text evidence="6">The sequence shown here is derived from an EMBL/GenBank/DDBJ whole genome shotgun (WGS) entry which is preliminary data.</text>
</comment>
<dbReference type="SUPFAM" id="SSF53850">
    <property type="entry name" value="Periplasmic binding protein-like II"/>
    <property type="match status" value="1"/>
</dbReference>
<organism evidence="6 7">
    <name type="scientific">Caulobacter ginsengisoli</name>
    <dbReference type="NCBI Taxonomy" id="400775"/>
    <lineage>
        <taxon>Bacteria</taxon>
        <taxon>Pseudomonadati</taxon>
        <taxon>Pseudomonadota</taxon>
        <taxon>Alphaproteobacteria</taxon>
        <taxon>Caulobacterales</taxon>
        <taxon>Caulobacteraceae</taxon>
        <taxon>Caulobacter</taxon>
    </lineage>
</organism>
<keyword evidence="7" id="KW-1185">Reference proteome</keyword>
<dbReference type="PRINTS" id="PR00039">
    <property type="entry name" value="HTHLYSR"/>
</dbReference>
<dbReference type="Gene3D" id="3.40.190.290">
    <property type="match status" value="1"/>
</dbReference>
<evidence type="ECO:0000256" key="4">
    <source>
        <dbReference type="ARBA" id="ARBA00023163"/>
    </source>
</evidence>
<dbReference type="InterPro" id="IPR000847">
    <property type="entry name" value="LysR_HTH_N"/>
</dbReference>
<evidence type="ECO:0000259" key="5">
    <source>
        <dbReference type="PROSITE" id="PS50931"/>
    </source>
</evidence>